<keyword evidence="1" id="KW-1133">Transmembrane helix</keyword>
<dbReference type="OrthoDB" id="7869508at2"/>
<dbReference type="EMBL" id="FOTQ01000004">
    <property type="protein sequence ID" value="SFM17492.1"/>
    <property type="molecule type" value="Genomic_DNA"/>
</dbReference>
<evidence type="ECO:0008006" key="4">
    <source>
        <dbReference type="Google" id="ProtNLM"/>
    </source>
</evidence>
<accession>A0A1I4NPL7</accession>
<keyword evidence="1" id="KW-0812">Transmembrane</keyword>
<feature type="transmembrane region" description="Helical" evidence="1">
    <location>
        <begin position="123"/>
        <end position="142"/>
    </location>
</feature>
<dbReference type="AlphaFoldDB" id="A0A1I4NPL7"/>
<proteinExistence type="predicted"/>
<evidence type="ECO:0000256" key="1">
    <source>
        <dbReference type="SAM" id="Phobius"/>
    </source>
</evidence>
<gene>
    <name evidence="2" type="ORF">SAMN04488042_104303</name>
</gene>
<feature type="transmembrane region" description="Helical" evidence="1">
    <location>
        <begin position="31"/>
        <end position="52"/>
    </location>
</feature>
<sequence length="146" mass="15650">MPTANNLVAALCLAILGAVVSELIKPQMPEGFNFGHFTLISAGLGVWVGWKIMGPRAGKGTTMAINNGITGVITLVIAGLLLFGAIEMLDRSLNRRYQDPITAIQDIVSLAADYSFTLLDTKVITALVVGAVLSGLITEFAYRRWR</sequence>
<evidence type="ECO:0000313" key="3">
    <source>
        <dbReference type="Proteomes" id="UP000199144"/>
    </source>
</evidence>
<evidence type="ECO:0000313" key="2">
    <source>
        <dbReference type="EMBL" id="SFM17492.1"/>
    </source>
</evidence>
<keyword evidence="3" id="KW-1185">Reference proteome</keyword>
<reference evidence="2 3" key="1">
    <citation type="submission" date="2016-10" db="EMBL/GenBank/DDBJ databases">
        <authorList>
            <person name="de Groot N.N."/>
        </authorList>
    </citation>
    <scope>NUCLEOTIDE SEQUENCE [LARGE SCALE GENOMIC DNA]</scope>
    <source>
        <strain evidence="2 3">DSM 15283</strain>
    </source>
</reference>
<dbReference type="Proteomes" id="UP000199144">
    <property type="component" value="Unassembled WGS sequence"/>
</dbReference>
<organism evidence="2 3">
    <name type="scientific">Shimia aestuarii</name>
    <dbReference type="NCBI Taxonomy" id="254406"/>
    <lineage>
        <taxon>Bacteria</taxon>
        <taxon>Pseudomonadati</taxon>
        <taxon>Pseudomonadota</taxon>
        <taxon>Alphaproteobacteria</taxon>
        <taxon>Rhodobacterales</taxon>
        <taxon>Roseobacteraceae</taxon>
    </lineage>
</organism>
<name>A0A1I4NPL7_9RHOB</name>
<keyword evidence="1" id="KW-0472">Membrane</keyword>
<dbReference type="NCBIfam" id="NF033773">
    <property type="entry name" value="tellur_TrgA"/>
    <property type="match status" value="1"/>
</dbReference>
<dbReference type="RefSeq" id="WP_093094167.1">
    <property type="nucleotide sequence ID" value="NZ_FOTQ01000004.1"/>
</dbReference>
<dbReference type="InterPro" id="IPR047784">
    <property type="entry name" value="TrgA"/>
</dbReference>
<protein>
    <recommendedName>
        <fullName evidence="4">Tellurium resistance protein</fullName>
    </recommendedName>
</protein>
<dbReference type="STRING" id="254406.SAMN04488042_104303"/>
<feature type="transmembrane region" description="Helical" evidence="1">
    <location>
        <begin position="64"/>
        <end position="86"/>
    </location>
</feature>